<dbReference type="AlphaFoldDB" id="A0A5N5T577"/>
<dbReference type="InterPro" id="IPR022629">
    <property type="entry name" value="S-AdoMet_synt_central"/>
</dbReference>
<dbReference type="FunFam" id="3.30.300.10:FF:000011">
    <property type="entry name" value="S-adenosylmethionine synthase"/>
    <property type="match status" value="1"/>
</dbReference>
<name>A0A5N5T577_9CRUS</name>
<dbReference type="InterPro" id="IPR022636">
    <property type="entry name" value="S-AdoMet_synthetase_sfam"/>
</dbReference>
<dbReference type="PROSITE" id="PS00376">
    <property type="entry name" value="ADOMET_SYNTHASE_1"/>
    <property type="match status" value="1"/>
</dbReference>
<keyword evidence="8 12" id="KW-0067">ATP-binding</keyword>
<gene>
    <name evidence="17" type="primary">Mat2a</name>
    <name evidence="17" type="ORF">Anas_00500</name>
</gene>
<keyword evidence="5 12" id="KW-0808">Transferase</keyword>
<feature type="domain" description="S-adenosylmethionine synthetase C-terminal" evidence="16">
    <location>
        <begin position="322"/>
        <end position="447"/>
    </location>
</feature>
<dbReference type="Pfam" id="PF02772">
    <property type="entry name" value="S-AdoMet_synt_M"/>
    <property type="match status" value="1"/>
</dbReference>
<evidence type="ECO:0000256" key="1">
    <source>
        <dbReference type="ARBA" id="ARBA00005224"/>
    </source>
</evidence>
<dbReference type="PANTHER" id="PTHR11964">
    <property type="entry name" value="S-ADENOSYLMETHIONINE SYNTHETASE"/>
    <property type="match status" value="1"/>
</dbReference>
<dbReference type="NCBIfam" id="TIGR01034">
    <property type="entry name" value="metK"/>
    <property type="match status" value="1"/>
</dbReference>
<comment type="cofactor">
    <cofactor evidence="12">
        <name>K(+)</name>
        <dbReference type="ChEBI" id="CHEBI:29103"/>
    </cofactor>
    <text evidence="12">Binds 1 potassium ion per subunit. The potassium ion interacts primarily with the substrate.</text>
</comment>
<evidence type="ECO:0000256" key="10">
    <source>
        <dbReference type="ARBA" id="ARBA00022958"/>
    </source>
</evidence>
<evidence type="ECO:0000256" key="11">
    <source>
        <dbReference type="ARBA" id="ARBA00048344"/>
    </source>
</evidence>
<comment type="caution">
    <text evidence="17">The sequence shown here is derived from an EMBL/GenBank/DDBJ whole genome shotgun (WGS) entry which is preliminary data.</text>
</comment>
<keyword evidence="9 12" id="KW-0460">Magnesium</keyword>
<evidence type="ECO:0000256" key="13">
    <source>
        <dbReference type="RuleBase" id="RU004462"/>
    </source>
</evidence>
<dbReference type="GO" id="GO:0004478">
    <property type="term" value="F:methionine adenosyltransferase activity"/>
    <property type="evidence" value="ECO:0007669"/>
    <property type="project" value="UniProtKB-EC"/>
</dbReference>
<proteinExistence type="inferred from homology"/>
<evidence type="ECO:0000313" key="18">
    <source>
        <dbReference type="Proteomes" id="UP000326759"/>
    </source>
</evidence>
<dbReference type="FunFam" id="3.30.300.10:FF:000003">
    <property type="entry name" value="S-adenosylmethionine synthase"/>
    <property type="match status" value="1"/>
</dbReference>
<dbReference type="UniPathway" id="UPA00315">
    <property type="reaction ID" value="UER00080"/>
</dbReference>
<dbReference type="GO" id="GO:0046872">
    <property type="term" value="F:metal ion binding"/>
    <property type="evidence" value="ECO:0007669"/>
    <property type="project" value="UniProtKB-KW"/>
</dbReference>
<evidence type="ECO:0000259" key="15">
    <source>
        <dbReference type="Pfam" id="PF02772"/>
    </source>
</evidence>
<evidence type="ECO:0000256" key="5">
    <source>
        <dbReference type="ARBA" id="ARBA00022679"/>
    </source>
</evidence>
<dbReference type="Proteomes" id="UP000326759">
    <property type="component" value="Unassembled WGS sequence"/>
</dbReference>
<dbReference type="OrthoDB" id="5852090at2759"/>
<comment type="similarity">
    <text evidence="2 13">Belongs to the AdoMet synthase family.</text>
</comment>
<reference evidence="17 18" key="1">
    <citation type="journal article" date="2019" name="PLoS Biol.">
        <title>Sex chromosomes control vertical transmission of feminizing Wolbachia symbionts in an isopod.</title>
        <authorList>
            <person name="Becking T."/>
            <person name="Chebbi M.A."/>
            <person name="Giraud I."/>
            <person name="Moumen B."/>
            <person name="Laverre T."/>
            <person name="Caubet Y."/>
            <person name="Peccoud J."/>
            <person name="Gilbert C."/>
            <person name="Cordaux R."/>
        </authorList>
    </citation>
    <scope>NUCLEOTIDE SEQUENCE [LARGE SCALE GENOMIC DNA]</scope>
    <source>
        <strain evidence="17">ANa2</strain>
        <tissue evidence="17">Whole body excluding digestive tract and cuticle</tissue>
    </source>
</reference>
<evidence type="ECO:0000256" key="9">
    <source>
        <dbReference type="ARBA" id="ARBA00022842"/>
    </source>
</evidence>
<keyword evidence="7 12" id="KW-0547">Nucleotide-binding</keyword>
<dbReference type="GO" id="GO:0006556">
    <property type="term" value="P:S-adenosylmethionine biosynthetic process"/>
    <property type="evidence" value="ECO:0007669"/>
    <property type="project" value="UniProtKB-UniPathway"/>
</dbReference>
<evidence type="ECO:0000256" key="4">
    <source>
        <dbReference type="ARBA" id="ARBA00022563"/>
    </source>
</evidence>
<evidence type="ECO:0000256" key="7">
    <source>
        <dbReference type="ARBA" id="ARBA00022741"/>
    </source>
</evidence>
<evidence type="ECO:0000256" key="12">
    <source>
        <dbReference type="RuleBase" id="RU000541"/>
    </source>
</evidence>
<dbReference type="InterPro" id="IPR002133">
    <property type="entry name" value="S-AdoMet_synthetase"/>
</dbReference>
<dbReference type="InterPro" id="IPR022630">
    <property type="entry name" value="S-AdoMet_synt_C"/>
</dbReference>
<dbReference type="EC" id="2.5.1.6" evidence="12"/>
<dbReference type="PROSITE" id="PS00377">
    <property type="entry name" value="ADOMET_SYNTHASE_2"/>
    <property type="match status" value="1"/>
</dbReference>
<protein>
    <recommendedName>
        <fullName evidence="12">S-adenosylmethionine synthase</fullName>
        <ecNumber evidence="12">2.5.1.6</ecNumber>
    </recommendedName>
</protein>
<dbReference type="GO" id="GO:0006730">
    <property type="term" value="P:one-carbon metabolic process"/>
    <property type="evidence" value="ECO:0007669"/>
    <property type="project" value="UniProtKB-KW"/>
</dbReference>
<feature type="domain" description="S-adenosylmethionine synthetase N-terminal" evidence="14">
    <location>
        <begin position="33"/>
        <end position="131"/>
    </location>
</feature>
<comment type="pathway">
    <text evidence="1 12">Amino-acid biosynthesis; S-adenosyl-L-methionine biosynthesis; S-adenosyl-L-methionine from L-methionine: step 1/1.</text>
</comment>
<dbReference type="CDD" id="cd18079">
    <property type="entry name" value="S-AdoMet_synt"/>
    <property type="match status" value="1"/>
</dbReference>
<dbReference type="Pfam" id="PF02773">
    <property type="entry name" value="S-AdoMet_synt_C"/>
    <property type="match status" value="1"/>
</dbReference>
<dbReference type="InterPro" id="IPR022631">
    <property type="entry name" value="ADOMET_SYNTHASE_CS"/>
</dbReference>
<evidence type="ECO:0000259" key="14">
    <source>
        <dbReference type="Pfam" id="PF00438"/>
    </source>
</evidence>
<dbReference type="FunFam" id="3.30.300.10:FF:000001">
    <property type="entry name" value="S-adenosylmethionine synthase"/>
    <property type="match status" value="1"/>
</dbReference>
<dbReference type="Gene3D" id="3.30.300.10">
    <property type="match status" value="4"/>
</dbReference>
<feature type="domain" description="S-adenosylmethionine synthetase central" evidence="15">
    <location>
        <begin position="199"/>
        <end position="320"/>
    </location>
</feature>
<keyword evidence="18" id="KW-1185">Reference proteome</keyword>
<evidence type="ECO:0000256" key="6">
    <source>
        <dbReference type="ARBA" id="ARBA00022723"/>
    </source>
</evidence>
<comment type="function">
    <text evidence="12">Catalyzes the formation of S-adenosylmethionine from methionine and ATP.</text>
</comment>
<sequence>MPESSVFCNGVPNGRAGGSTKLGGKEMEDCETFLFTSESVGEGHPDKICDQVSDAVLDAHLEQDPDDAKVACETCTKTGMILICGEITSKANVDYQSVIRNTIKKIGYDDSKKGFDYNTLNLMVALEQQAPEIANGVHINRAEDDIGAGDQVLFLGCFKVLQCGKLLRFDYKTCNVLLALDQQCIEIARGVHLNKNEDEIGAGDQGLMFGYATDETEECMPLTVVLAHRLNKTLAELRRNGTFPWALPDSKTQVTIEYIFEHGAAIPQRVHTIVVSTQHSDEITLENLRKEVMEKLIKTVIPSKYLDEETKYYINPCGEFRMGGPQGDAGLTGRKIIVDTYGGWGAHGGGAFSGKDYTKVDRSAAYAARWVAKSLVSYAIGVAEPVSISIFHYGTSQLTSRQLLEVVKANFDLRPGKIVKELGLRQPIYKATSCYGHFGRDEFSWEKPKTLVIPKL</sequence>
<keyword evidence="3" id="KW-0963">Cytoplasm</keyword>
<evidence type="ECO:0000256" key="3">
    <source>
        <dbReference type="ARBA" id="ARBA00022490"/>
    </source>
</evidence>
<dbReference type="GO" id="GO:0005524">
    <property type="term" value="F:ATP binding"/>
    <property type="evidence" value="ECO:0007669"/>
    <property type="project" value="UniProtKB-KW"/>
</dbReference>
<dbReference type="SUPFAM" id="SSF55973">
    <property type="entry name" value="S-adenosylmethionine synthetase"/>
    <property type="match status" value="3"/>
</dbReference>
<evidence type="ECO:0000256" key="2">
    <source>
        <dbReference type="ARBA" id="ARBA00009685"/>
    </source>
</evidence>
<keyword evidence="6 12" id="KW-0479">Metal-binding</keyword>
<comment type="catalytic activity">
    <reaction evidence="11 12">
        <text>L-methionine + ATP + H2O = S-adenosyl-L-methionine + phosphate + diphosphate</text>
        <dbReference type="Rhea" id="RHEA:21080"/>
        <dbReference type="ChEBI" id="CHEBI:15377"/>
        <dbReference type="ChEBI" id="CHEBI:30616"/>
        <dbReference type="ChEBI" id="CHEBI:33019"/>
        <dbReference type="ChEBI" id="CHEBI:43474"/>
        <dbReference type="ChEBI" id="CHEBI:57844"/>
        <dbReference type="ChEBI" id="CHEBI:59789"/>
        <dbReference type="EC" id="2.5.1.6"/>
    </reaction>
</comment>
<dbReference type="Pfam" id="PF00438">
    <property type="entry name" value="S-AdoMet_synt_N"/>
    <property type="match status" value="1"/>
</dbReference>
<keyword evidence="4 12" id="KW-0554">One-carbon metabolism</keyword>
<dbReference type="InterPro" id="IPR022628">
    <property type="entry name" value="S-AdoMet_synt_N"/>
</dbReference>
<evidence type="ECO:0000259" key="16">
    <source>
        <dbReference type="Pfam" id="PF02773"/>
    </source>
</evidence>
<dbReference type="EMBL" id="SEYY01010224">
    <property type="protein sequence ID" value="KAB7501552.1"/>
    <property type="molecule type" value="Genomic_DNA"/>
</dbReference>
<accession>A0A5N5T577</accession>
<evidence type="ECO:0000313" key="17">
    <source>
        <dbReference type="EMBL" id="KAB7501552.1"/>
    </source>
</evidence>
<evidence type="ECO:0000256" key="8">
    <source>
        <dbReference type="ARBA" id="ARBA00022840"/>
    </source>
</evidence>
<organism evidence="17 18">
    <name type="scientific">Armadillidium nasatum</name>
    <dbReference type="NCBI Taxonomy" id="96803"/>
    <lineage>
        <taxon>Eukaryota</taxon>
        <taxon>Metazoa</taxon>
        <taxon>Ecdysozoa</taxon>
        <taxon>Arthropoda</taxon>
        <taxon>Crustacea</taxon>
        <taxon>Multicrustacea</taxon>
        <taxon>Malacostraca</taxon>
        <taxon>Eumalacostraca</taxon>
        <taxon>Peracarida</taxon>
        <taxon>Isopoda</taxon>
        <taxon>Oniscidea</taxon>
        <taxon>Crinocheta</taxon>
        <taxon>Armadillidiidae</taxon>
        <taxon>Armadillidium</taxon>
    </lineage>
</organism>
<comment type="cofactor">
    <cofactor evidence="12">
        <name>Mg(2+)</name>
        <dbReference type="ChEBI" id="CHEBI:18420"/>
    </cofactor>
    <text evidence="12">Binds 2 magnesium ions per subunit. The magnesium ions interact primarily with the substrate.</text>
</comment>
<keyword evidence="10 12" id="KW-0630">Potassium</keyword>